<evidence type="ECO:0000313" key="12">
    <source>
        <dbReference type="Proteomes" id="UP000008820"/>
    </source>
</evidence>
<dbReference type="Proteomes" id="UP000008820">
    <property type="component" value="Chromosome 2"/>
</dbReference>
<dbReference type="Gene3D" id="3.90.550.50">
    <property type="match status" value="1"/>
</dbReference>
<dbReference type="EC" id="2.4.1.-" evidence="10"/>
<evidence type="ECO:0000256" key="6">
    <source>
        <dbReference type="ARBA" id="ARBA00022968"/>
    </source>
</evidence>
<keyword evidence="8 10" id="KW-0333">Golgi apparatus</keyword>
<evidence type="ECO:0000256" key="3">
    <source>
        <dbReference type="ARBA" id="ARBA00022676"/>
    </source>
</evidence>
<dbReference type="GO" id="GO:0006493">
    <property type="term" value="P:protein O-linked glycosylation"/>
    <property type="evidence" value="ECO:0007669"/>
    <property type="project" value="TreeGrafter"/>
</dbReference>
<sequence length="468" mass="54342">MAYTCGVITVIPSLKNPSAIANKSALNDSCKCIPESKHRALSVFSEFSYKTWSIKIGQAQASFRHRSTSASKLRRRKPTTNMAIGRYQHLHKRNCIGMLPLFCSFLAGVCLTVLIGGTRQTCESVGRIYEPENSYFLMLLIVSAPGNVERRNAIRETYLNLRPRMLNESYQEEAIYVPLYDGDTGQLQLESVQKQRELLNGYRRWQEKKIKNIKVINFKVKTLFAIGTYGLSRSERKTIYEEQRVYNDVLELEDLQDSYANLTTKIVQSMSHIDKVYDFKYLMKVDDDSYLKLDLLSEDLLSYYEKLHQVRIHHTNPIELYWGYFKGAATVQQRGQWKETNYKLCDRYLPYALGGGYVLSKNLVTFIATYGSSLNAYKSEDMAVGTWLAPFGNIHRRHDVRFDTAWMPRKCQNYHLVLHKRTAHQMKEIYGGQLCSHEEQEQSPQTQQPKEYFYDWYVPPSQCCKVLV</sequence>
<evidence type="ECO:0000256" key="9">
    <source>
        <dbReference type="ARBA" id="ARBA00023136"/>
    </source>
</evidence>
<keyword evidence="9 10" id="KW-0472">Membrane</keyword>
<dbReference type="EnsemblMetazoa" id="AAEL001152-RB">
    <property type="protein sequence ID" value="AAEL001152-PB"/>
    <property type="gene ID" value="AAEL001152"/>
</dbReference>
<evidence type="ECO:0000256" key="10">
    <source>
        <dbReference type="RuleBase" id="RU363063"/>
    </source>
</evidence>
<reference evidence="11" key="2">
    <citation type="submission" date="2022-10" db="UniProtKB">
        <authorList>
            <consortium name="EnsemblMetazoa"/>
        </authorList>
    </citation>
    <scope>IDENTIFICATION</scope>
    <source>
        <strain evidence="11">LVP_AGWG</strain>
    </source>
</reference>
<dbReference type="PANTHER" id="PTHR11214:SF3">
    <property type="entry name" value="BETA-1,3-GALACTOSYLTRANSFERASE 6"/>
    <property type="match status" value="1"/>
</dbReference>
<keyword evidence="7 10" id="KW-1133">Transmembrane helix</keyword>
<keyword evidence="5 10" id="KW-0812">Transmembrane</keyword>
<dbReference type="GO" id="GO:0047220">
    <property type="term" value="F:galactosylxylosylprotein 3-beta-galactosyltransferase activity"/>
    <property type="evidence" value="ECO:0007669"/>
    <property type="project" value="TreeGrafter"/>
</dbReference>
<gene>
    <name evidence="11" type="primary">5568811</name>
</gene>
<proteinExistence type="inferred from homology"/>
<feature type="transmembrane region" description="Helical" evidence="10">
    <location>
        <begin position="96"/>
        <end position="117"/>
    </location>
</feature>
<dbReference type="GO" id="GO:0006024">
    <property type="term" value="P:glycosaminoglycan biosynthetic process"/>
    <property type="evidence" value="ECO:0007669"/>
    <property type="project" value="TreeGrafter"/>
</dbReference>
<evidence type="ECO:0000256" key="5">
    <source>
        <dbReference type="ARBA" id="ARBA00022692"/>
    </source>
</evidence>
<evidence type="ECO:0000256" key="4">
    <source>
        <dbReference type="ARBA" id="ARBA00022679"/>
    </source>
</evidence>
<dbReference type="FunFam" id="3.90.550.50:FF:000065">
    <property type="entry name" value="Hexosyltransferase"/>
    <property type="match status" value="1"/>
</dbReference>
<dbReference type="GO" id="GO:0000139">
    <property type="term" value="C:Golgi membrane"/>
    <property type="evidence" value="ECO:0007669"/>
    <property type="project" value="UniProtKB-SubCell"/>
</dbReference>
<keyword evidence="3 10" id="KW-0328">Glycosyltransferase</keyword>
<dbReference type="OrthoDB" id="1158011at2759"/>
<dbReference type="PANTHER" id="PTHR11214">
    <property type="entry name" value="BETA-1,3-N-ACETYLGLUCOSAMINYLTRANSFERASE"/>
    <property type="match status" value="1"/>
</dbReference>
<organism evidence="11 12">
    <name type="scientific">Aedes aegypti</name>
    <name type="common">Yellowfever mosquito</name>
    <name type="synonym">Culex aegypti</name>
    <dbReference type="NCBI Taxonomy" id="7159"/>
    <lineage>
        <taxon>Eukaryota</taxon>
        <taxon>Metazoa</taxon>
        <taxon>Ecdysozoa</taxon>
        <taxon>Arthropoda</taxon>
        <taxon>Hexapoda</taxon>
        <taxon>Insecta</taxon>
        <taxon>Pterygota</taxon>
        <taxon>Neoptera</taxon>
        <taxon>Endopterygota</taxon>
        <taxon>Diptera</taxon>
        <taxon>Nematocera</taxon>
        <taxon>Culicoidea</taxon>
        <taxon>Culicidae</taxon>
        <taxon>Culicinae</taxon>
        <taxon>Aedini</taxon>
        <taxon>Aedes</taxon>
        <taxon>Stegomyia</taxon>
    </lineage>
</organism>
<evidence type="ECO:0000256" key="8">
    <source>
        <dbReference type="ARBA" id="ARBA00023034"/>
    </source>
</evidence>
<evidence type="ECO:0000313" key="11">
    <source>
        <dbReference type="EnsemblMetazoa" id="AAEL001152-PB"/>
    </source>
</evidence>
<keyword evidence="12" id="KW-1185">Reference proteome</keyword>
<comment type="subcellular location">
    <subcellularLocation>
        <location evidence="1 10">Golgi apparatus membrane</location>
        <topology evidence="1 10">Single-pass type II membrane protein</topology>
    </subcellularLocation>
</comment>
<evidence type="ECO:0000256" key="1">
    <source>
        <dbReference type="ARBA" id="ARBA00004323"/>
    </source>
</evidence>
<evidence type="ECO:0000256" key="7">
    <source>
        <dbReference type="ARBA" id="ARBA00022989"/>
    </source>
</evidence>
<keyword evidence="6 10" id="KW-0735">Signal-anchor</keyword>
<name>A0A903TNJ7_AEDAE</name>
<keyword evidence="4" id="KW-0808">Transferase</keyword>
<comment type="similarity">
    <text evidence="2 10">Belongs to the glycosyltransferase 31 family.</text>
</comment>
<dbReference type="AlphaFoldDB" id="A0A903TNJ7"/>
<protein>
    <recommendedName>
        <fullName evidence="10">Hexosyltransferase</fullName>
        <ecNumber evidence="10">2.4.1.-</ecNumber>
    </recommendedName>
</protein>
<dbReference type="InterPro" id="IPR002659">
    <property type="entry name" value="Glyco_trans_31"/>
</dbReference>
<accession>A0A903TNJ7</accession>
<reference evidence="11 12" key="1">
    <citation type="submission" date="2017-06" db="EMBL/GenBank/DDBJ databases">
        <title>Aedes aegypti genome working group (AGWG) sequencing and assembly.</title>
        <authorList>
            <consortium name="Aedes aegypti Genome Working Group (AGWG)"/>
            <person name="Matthews B.J."/>
        </authorList>
    </citation>
    <scope>NUCLEOTIDE SEQUENCE [LARGE SCALE GENOMIC DNA]</scope>
    <source>
        <strain evidence="11 12">LVP_AGWG</strain>
    </source>
</reference>
<evidence type="ECO:0000256" key="2">
    <source>
        <dbReference type="ARBA" id="ARBA00008661"/>
    </source>
</evidence>
<dbReference type="Pfam" id="PF01762">
    <property type="entry name" value="Galactosyl_T"/>
    <property type="match status" value="1"/>
</dbReference>